<dbReference type="PROSITE" id="PS50048">
    <property type="entry name" value="ZN2_CY6_FUNGAL_2"/>
    <property type="match status" value="1"/>
</dbReference>
<evidence type="ECO:0000256" key="6">
    <source>
        <dbReference type="SAM" id="MobiDB-lite"/>
    </source>
</evidence>
<dbReference type="EMBL" id="LVYI01000004">
    <property type="protein sequence ID" value="OAP61034.1"/>
    <property type="molecule type" value="Genomic_DNA"/>
</dbReference>
<feature type="compositionally biased region" description="Basic and acidic residues" evidence="6">
    <location>
        <begin position="35"/>
        <end position="47"/>
    </location>
</feature>
<evidence type="ECO:0000313" key="9">
    <source>
        <dbReference type="Proteomes" id="UP000078343"/>
    </source>
</evidence>
<dbReference type="GO" id="GO:0008270">
    <property type="term" value="F:zinc ion binding"/>
    <property type="evidence" value="ECO:0007669"/>
    <property type="project" value="InterPro"/>
</dbReference>
<feature type="compositionally biased region" description="Polar residues" evidence="6">
    <location>
        <begin position="50"/>
        <end position="66"/>
    </location>
</feature>
<dbReference type="GO" id="GO:0003677">
    <property type="term" value="F:DNA binding"/>
    <property type="evidence" value="ECO:0007669"/>
    <property type="project" value="UniProtKB-KW"/>
</dbReference>
<evidence type="ECO:0000256" key="3">
    <source>
        <dbReference type="ARBA" id="ARBA00023125"/>
    </source>
</evidence>
<keyword evidence="5" id="KW-0539">Nucleus</keyword>
<feature type="region of interest" description="Disordered" evidence="6">
    <location>
        <begin position="98"/>
        <end position="131"/>
    </location>
</feature>
<accession>A0A178ZMJ5</accession>
<comment type="subcellular location">
    <subcellularLocation>
        <location evidence="1">Nucleus</location>
    </subcellularLocation>
</comment>
<dbReference type="GeneID" id="30010206"/>
<dbReference type="RefSeq" id="XP_018694401.1">
    <property type="nucleotide sequence ID" value="XM_018837548.1"/>
</dbReference>
<dbReference type="PANTHER" id="PTHR31001">
    <property type="entry name" value="UNCHARACTERIZED TRANSCRIPTIONAL REGULATORY PROTEIN"/>
    <property type="match status" value="1"/>
</dbReference>
<dbReference type="Pfam" id="PF00172">
    <property type="entry name" value="Zn_clus"/>
    <property type="match status" value="1"/>
</dbReference>
<sequence length="254" mass="27633">MSAAAPRRGLACRLCIRRKAKCDKQIPCHNCVKRETPAECEREDPASDMRLQSSSISGVRNPPDDNTSAAAAVAVLRARAAELEVVLQDKIAETTDVVARSPTRTPATEQRAGGRTVAQVRRSSSPSQGASEIEDAVTVLEFLAWGRMKDPDNAMLSPEALRVSEHDDGMGISSSPAEEELDGALEAGMNHPLLWLQILLSSRRLVYQLADYHSNCMPWPGPKLSTPSTRPSCLRPENALVDHGQARLPRQHGL</sequence>
<evidence type="ECO:0000256" key="4">
    <source>
        <dbReference type="ARBA" id="ARBA00023163"/>
    </source>
</evidence>
<dbReference type="SUPFAM" id="SSF57701">
    <property type="entry name" value="Zn2/Cys6 DNA-binding domain"/>
    <property type="match status" value="1"/>
</dbReference>
<organism evidence="8 9">
    <name type="scientific">Fonsecaea erecta</name>
    <dbReference type="NCBI Taxonomy" id="1367422"/>
    <lineage>
        <taxon>Eukaryota</taxon>
        <taxon>Fungi</taxon>
        <taxon>Dikarya</taxon>
        <taxon>Ascomycota</taxon>
        <taxon>Pezizomycotina</taxon>
        <taxon>Eurotiomycetes</taxon>
        <taxon>Chaetothyriomycetidae</taxon>
        <taxon>Chaetothyriales</taxon>
        <taxon>Herpotrichiellaceae</taxon>
        <taxon>Fonsecaea</taxon>
    </lineage>
</organism>
<comment type="caution">
    <text evidence="8">The sequence shown here is derived from an EMBL/GenBank/DDBJ whole genome shotgun (WGS) entry which is preliminary data.</text>
</comment>
<feature type="compositionally biased region" description="Polar residues" evidence="6">
    <location>
        <begin position="121"/>
        <end position="130"/>
    </location>
</feature>
<dbReference type="SMART" id="SM00066">
    <property type="entry name" value="GAL4"/>
    <property type="match status" value="1"/>
</dbReference>
<protein>
    <recommendedName>
        <fullName evidence="7">Zn(2)-C6 fungal-type domain-containing protein</fullName>
    </recommendedName>
</protein>
<dbReference type="CDD" id="cd00067">
    <property type="entry name" value="GAL4"/>
    <property type="match status" value="1"/>
</dbReference>
<keyword evidence="2" id="KW-0805">Transcription regulation</keyword>
<dbReference type="InterPro" id="IPR001138">
    <property type="entry name" value="Zn2Cys6_DnaBD"/>
</dbReference>
<dbReference type="GO" id="GO:0000981">
    <property type="term" value="F:DNA-binding transcription factor activity, RNA polymerase II-specific"/>
    <property type="evidence" value="ECO:0007669"/>
    <property type="project" value="InterPro"/>
</dbReference>
<name>A0A178ZMJ5_9EURO</name>
<feature type="domain" description="Zn(2)-C6 fungal-type" evidence="7">
    <location>
        <begin position="11"/>
        <end position="40"/>
    </location>
</feature>
<evidence type="ECO:0000256" key="5">
    <source>
        <dbReference type="ARBA" id="ARBA00023242"/>
    </source>
</evidence>
<dbReference type="Gene3D" id="4.10.240.10">
    <property type="entry name" value="Zn(2)-C6 fungal-type DNA-binding domain"/>
    <property type="match status" value="1"/>
</dbReference>
<keyword evidence="4" id="KW-0804">Transcription</keyword>
<keyword evidence="9" id="KW-1185">Reference proteome</keyword>
<dbReference type="PANTHER" id="PTHR31001:SF90">
    <property type="entry name" value="CENTROMERE DNA-BINDING PROTEIN COMPLEX CBF3 SUBUNIT B"/>
    <property type="match status" value="1"/>
</dbReference>
<dbReference type="GO" id="GO:0005634">
    <property type="term" value="C:nucleus"/>
    <property type="evidence" value="ECO:0007669"/>
    <property type="project" value="UniProtKB-SubCell"/>
</dbReference>
<feature type="region of interest" description="Disordered" evidence="6">
    <location>
        <begin position="35"/>
        <end position="66"/>
    </location>
</feature>
<dbReference type="STRING" id="1367422.A0A178ZMJ5"/>
<dbReference type="Proteomes" id="UP000078343">
    <property type="component" value="Unassembled WGS sequence"/>
</dbReference>
<proteinExistence type="predicted"/>
<dbReference type="OrthoDB" id="2269373at2759"/>
<dbReference type="InterPro" id="IPR050613">
    <property type="entry name" value="Sec_Metabolite_Reg"/>
</dbReference>
<evidence type="ECO:0000256" key="2">
    <source>
        <dbReference type="ARBA" id="ARBA00023015"/>
    </source>
</evidence>
<dbReference type="InterPro" id="IPR036864">
    <property type="entry name" value="Zn2-C6_fun-type_DNA-bd_sf"/>
</dbReference>
<reference evidence="8 9" key="1">
    <citation type="submission" date="2016-04" db="EMBL/GenBank/DDBJ databases">
        <title>Draft genome of Fonsecaea erecta CBS 125763.</title>
        <authorList>
            <person name="Weiss V.A."/>
            <person name="Vicente V.A."/>
            <person name="Raittz R.T."/>
            <person name="Moreno L.F."/>
            <person name="De Souza E.M."/>
            <person name="Pedrosa F.O."/>
            <person name="Steffens M.B."/>
            <person name="Faoro H."/>
            <person name="Tadra-Sfeir M.Z."/>
            <person name="Najafzadeh M.J."/>
            <person name="Felipe M.S."/>
            <person name="Teixeira M."/>
            <person name="Sun J."/>
            <person name="Xi L."/>
            <person name="Gomes R."/>
            <person name="De Azevedo C.M."/>
            <person name="Salgado C.G."/>
            <person name="Da Silva M.B."/>
            <person name="Nascimento M.F."/>
            <person name="Queiroz-Telles F."/>
            <person name="Attili D.S."/>
            <person name="Gorbushina A."/>
        </authorList>
    </citation>
    <scope>NUCLEOTIDE SEQUENCE [LARGE SCALE GENOMIC DNA]</scope>
    <source>
        <strain evidence="8 9">CBS 125763</strain>
    </source>
</reference>
<evidence type="ECO:0000313" key="8">
    <source>
        <dbReference type="EMBL" id="OAP61034.1"/>
    </source>
</evidence>
<keyword evidence="3" id="KW-0238">DNA-binding</keyword>
<evidence type="ECO:0000259" key="7">
    <source>
        <dbReference type="PROSITE" id="PS50048"/>
    </source>
</evidence>
<gene>
    <name evidence="8" type="ORF">AYL99_06038</name>
</gene>
<evidence type="ECO:0000256" key="1">
    <source>
        <dbReference type="ARBA" id="ARBA00004123"/>
    </source>
</evidence>
<dbReference type="AlphaFoldDB" id="A0A178ZMJ5"/>